<dbReference type="Pfam" id="PF03004">
    <property type="entry name" value="Transposase_24"/>
    <property type="match status" value="1"/>
</dbReference>
<dbReference type="InterPro" id="IPR004252">
    <property type="entry name" value="Probable_transposase_24"/>
</dbReference>
<feature type="region of interest" description="Disordered" evidence="1">
    <location>
        <begin position="1"/>
        <end position="20"/>
    </location>
</feature>
<dbReference type="AlphaFoldDB" id="W9RGZ0"/>
<dbReference type="EMBL" id="KE344194">
    <property type="protein sequence ID" value="EXB54681.1"/>
    <property type="molecule type" value="Genomic_DNA"/>
</dbReference>
<keyword evidence="3" id="KW-1185">Reference proteome</keyword>
<evidence type="ECO:0000313" key="3">
    <source>
        <dbReference type="Proteomes" id="UP000030645"/>
    </source>
</evidence>
<reference evidence="3" key="1">
    <citation type="submission" date="2013-01" db="EMBL/GenBank/DDBJ databases">
        <title>Draft Genome Sequence of a Mulberry Tree, Morus notabilis C.K. Schneid.</title>
        <authorList>
            <person name="He N."/>
            <person name="Zhao S."/>
        </authorList>
    </citation>
    <scope>NUCLEOTIDE SEQUENCE</scope>
</reference>
<evidence type="ECO:0000256" key="1">
    <source>
        <dbReference type="SAM" id="MobiDB-lite"/>
    </source>
</evidence>
<organism evidence="2 3">
    <name type="scientific">Morus notabilis</name>
    <dbReference type="NCBI Taxonomy" id="981085"/>
    <lineage>
        <taxon>Eukaryota</taxon>
        <taxon>Viridiplantae</taxon>
        <taxon>Streptophyta</taxon>
        <taxon>Embryophyta</taxon>
        <taxon>Tracheophyta</taxon>
        <taxon>Spermatophyta</taxon>
        <taxon>Magnoliopsida</taxon>
        <taxon>eudicotyledons</taxon>
        <taxon>Gunneridae</taxon>
        <taxon>Pentapetalae</taxon>
        <taxon>rosids</taxon>
        <taxon>fabids</taxon>
        <taxon>Rosales</taxon>
        <taxon>Moraceae</taxon>
        <taxon>Moreae</taxon>
        <taxon>Morus</taxon>
    </lineage>
</organism>
<accession>W9RGZ0</accession>
<dbReference type="Proteomes" id="UP000030645">
    <property type="component" value="Unassembled WGS sequence"/>
</dbReference>
<protein>
    <submittedName>
        <fullName evidence="2">Uncharacterized protein</fullName>
    </submittedName>
</protein>
<evidence type="ECO:0000313" key="2">
    <source>
        <dbReference type="EMBL" id="EXB54681.1"/>
    </source>
</evidence>
<gene>
    <name evidence="2" type="ORF">L484_022544</name>
</gene>
<proteinExistence type="predicted"/>
<name>W9RGZ0_9ROSA</name>
<sequence>MVSLQGGNGEKGKRKGMYTGKTTKKRCKDGKLKINFDEVTLRAIGHNHGRFDFVMLPDIKKVIDDQMKDSHRSWRCSLRKYFKKIGGEISPEIAKRLPPDDIINYEDWEWLCDYWSTEEQVELSKQNMKNRLTNKGYNSSHGSKSYPAHREELNKMLALRGV</sequence>